<evidence type="ECO:0000256" key="2">
    <source>
        <dbReference type="ARBA" id="ARBA00022741"/>
    </source>
</evidence>
<dbReference type="SMART" id="SM00382">
    <property type="entry name" value="AAA"/>
    <property type="match status" value="1"/>
</dbReference>
<dbReference type="InterPro" id="IPR003593">
    <property type="entry name" value="AAA+_ATPase"/>
</dbReference>
<dbReference type="InterPro" id="IPR004482">
    <property type="entry name" value="Mg_chelat-rel"/>
</dbReference>
<evidence type="ECO:0000313" key="6">
    <source>
        <dbReference type="Proteomes" id="UP001242732"/>
    </source>
</evidence>
<dbReference type="PANTHER" id="PTHR32039:SF7">
    <property type="entry name" value="COMPETENCE PROTEIN COMM"/>
    <property type="match status" value="1"/>
</dbReference>
<dbReference type="Gene3D" id="3.30.230.10">
    <property type="match status" value="1"/>
</dbReference>
<dbReference type="Pfam" id="PF13335">
    <property type="entry name" value="Mg_chelatase_C"/>
    <property type="match status" value="1"/>
</dbReference>
<keyword evidence="2" id="KW-0547">Nucleotide-binding</keyword>
<evidence type="ECO:0000256" key="1">
    <source>
        <dbReference type="ARBA" id="ARBA00006354"/>
    </source>
</evidence>
<dbReference type="InterPro" id="IPR014721">
    <property type="entry name" value="Ribsml_uS5_D2-typ_fold_subgr"/>
</dbReference>
<evidence type="ECO:0000256" key="3">
    <source>
        <dbReference type="ARBA" id="ARBA00022840"/>
    </source>
</evidence>
<dbReference type="PRINTS" id="PR01657">
    <property type="entry name" value="MCMFAMILY"/>
</dbReference>
<dbReference type="NCBIfam" id="TIGR00368">
    <property type="entry name" value="YifB family Mg chelatase-like AAA ATPase"/>
    <property type="match status" value="1"/>
</dbReference>
<keyword evidence="3" id="KW-0067">ATP-binding</keyword>
<sequence length="517" mass="53718">MSLALVQSRALLGLQAAAVTVEVHLANGLPSFTLVGLADVEVKEARERVRSALQNAGLEFPHNKKITVNLAPADLPKDSGRFDLPIALGILAASGQIDGTLLAGHEFAGELSLSGELRPVRGALATSLALRSAGGRARMVLPPGSAEEAALVPGTEVYRARHLLDVVARFLPPQAAAGAGAGPDSGTGDGWCRVEGMPPMAAAPADDLADVKGQAAARRALEIAAAGGHGLLMVGPPGSGKSMLAHRFAGLLPAMSVDEALESAAVASLAGRFTPTAWGARPTAAPHHSCSAVALVGGGSPPRPGEISIAHHGVLFLDEFPEYARSALEALREPLETGRITIARAARRADFPARFQLVAAMNPCPCGYLGSGQRACRCTPDQIDRYQAKLSGPLLDRIDLHVEVPALPTDQLLAAAPGEPSASVRERVAAARERALVRQGKPNQALQGREIDVQAGLQDDAARFLQSAAARLGWSARSTHRTLKVARTIADLAGETSVGPAHVAEAVQYRRVLRQAA</sequence>
<dbReference type="PANTHER" id="PTHR32039">
    <property type="entry name" value="MAGNESIUM-CHELATASE SUBUNIT CHLI"/>
    <property type="match status" value="1"/>
</dbReference>
<dbReference type="Gene3D" id="3.40.50.300">
    <property type="entry name" value="P-loop containing nucleotide triphosphate hydrolases"/>
    <property type="match status" value="1"/>
</dbReference>
<dbReference type="Proteomes" id="UP001242732">
    <property type="component" value="Chromosome"/>
</dbReference>
<dbReference type="PROSITE" id="PS50051">
    <property type="entry name" value="MCM_2"/>
    <property type="match status" value="1"/>
</dbReference>
<dbReference type="RefSeq" id="WP_011793417.1">
    <property type="nucleotide sequence ID" value="NZ_CP023687.1"/>
</dbReference>
<dbReference type="InterPro" id="IPR025158">
    <property type="entry name" value="Mg_chelat-rel_C"/>
</dbReference>
<dbReference type="InterPro" id="IPR001208">
    <property type="entry name" value="MCM_dom"/>
</dbReference>
<dbReference type="CDD" id="cd00009">
    <property type="entry name" value="AAA"/>
    <property type="match status" value="1"/>
</dbReference>
<name>A0ABY9APU1_PARCI</name>
<dbReference type="EMBL" id="CP127363">
    <property type="protein sequence ID" value="WIY48809.1"/>
    <property type="molecule type" value="Genomic_DNA"/>
</dbReference>
<comment type="similarity">
    <text evidence="1">Belongs to the Mg-chelatase subunits D/I family. ComM subfamily.</text>
</comment>
<evidence type="ECO:0000313" key="5">
    <source>
        <dbReference type="EMBL" id="WIY48809.1"/>
    </source>
</evidence>
<dbReference type="InterPro" id="IPR020568">
    <property type="entry name" value="Ribosomal_Su5_D2-typ_SF"/>
</dbReference>
<dbReference type="SUPFAM" id="SSF54211">
    <property type="entry name" value="Ribosomal protein S5 domain 2-like"/>
    <property type="match status" value="1"/>
</dbReference>
<protein>
    <submittedName>
        <fullName evidence="5">YifB family Mg chelatase-like AAA ATPase</fullName>
    </submittedName>
</protein>
<accession>A0ABY9APU1</accession>
<dbReference type="SUPFAM" id="SSF52540">
    <property type="entry name" value="P-loop containing nucleoside triphosphate hydrolases"/>
    <property type="match status" value="1"/>
</dbReference>
<dbReference type="InterPro" id="IPR027417">
    <property type="entry name" value="P-loop_NTPase"/>
</dbReference>
<evidence type="ECO:0000259" key="4">
    <source>
        <dbReference type="PROSITE" id="PS50051"/>
    </source>
</evidence>
<keyword evidence="6" id="KW-1185">Reference proteome</keyword>
<organism evidence="5 6">
    <name type="scientific">Paracidovorax citrulli</name>
    <name type="common">Acidovorax citrulli</name>
    <dbReference type="NCBI Taxonomy" id="80869"/>
    <lineage>
        <taxon>Bacteria</taxon>
        <taxon>Pseudomonadati</taxon>
        <taxon>Pseudomonadota</taxon>
        <taxon>Betaproteobacteria</taxon>
        <taxon>Burkholderiales</taxon>
        <taxon>Comamonadaceae</taxon>
        <taxon>Paracidovorax</taxon>
    </lineage>
</organism>
<dbReference type="Pfam" id="PF13541">
    <property type="entry name" value="ChlI"/>
    <property type="match status" value="1"/>
</dbReference>
<dbReference type="GeneID" id="79790033"/>
<dbReference type="InterPro" id="IPR000523">
    <property type="entry name" value="Mg_chelatse_chII-like_cat_dom"/>
</dbReference>
<dbReference type="Pfam" id="PF01078">
    <property type="entry name" value="Mg_chelatase"/>
    <property type="match status" value="1"/>
</dbReference>
<dbReference type="InterPro" id="IPR045006">
    <property type="entry name" value="CHLI-like"/>
</dbReference>
<reference evidence="5 6" key="1">
    <citation type="submission" date="2023-06" db="EMBL/GenBank/DDBJ databases">
        <authorList>
            <person name="Ham H."/>
            <person name="Park D.S."/>
        </authorList>
    </citation>
    <scope>NUCLEOTIDE SEQUENCE [LARGE SCALE GENOMIC DNA]</scope>
    <source>
        <strain evidence="5 6">KACC 17005</strain>
    </source>
</reference>
<proteinExistence type="inferred from homology"/>
<gene>
    <name evidence="5" type="ORF">QRO08_23820</name>
</gene>
<feature type="domain" description="MCM C-terminal AAA(+) ATPase" evidence="4">
    <location>
        <begin position="305"/>
        <end position="400"/>
    </location>
</feature>